<dbReference type="HOGENOM" id="CLU_1455319_0_0_1"/>
<name>I2GV84_HENB6</name>
<dbReference type="KEGG" id="tbl:TBLA_0A02370"/>
<feature type="region of interest" description="Disordered" evidence="1">
    <location>
        <begin position="52"/>
        <end position="186"/>
    </location>
</feature>
<proteinExistence type="predicted"/>
<dbReference type="EMBL" id="HE806316">
    <property type="protein sequence ID" value="CCH58036.1"/>
    <property type="molecule type" value="Genomic_DNA"/>
</dbReference>
<dbReference type="Proteomes" id="UP000002866">
    <property type="component" value="Chromosome 1"/>
</dbReference>
<sequence length="186" mass="22079">MDSRAKAYHVRHGHGTERYAAFYQGQYPMLIYIYIYKCYYKRLIDMIDKGQWQHSGRRRRGTESGRGPARKRREPRVKMKSENPRSQSTTRSRIVVDLPQQQRQKRIDRTTRKRGQNHENKKKATKFLSAFSRRIWRARLEKGTPGRTPGGKPGGKDRQKSQEKKRKGHTDQKDRAWEIDPTSIPR</sequence>
<gene>
    <name evidence="2" type="primary">TBLA0A02370</name>
    <name evidence="2" type="ORF">TBLA_0A02370</name>
</gene>
<evidence type="ECO:0000313" key="2">
    <source>
        <dbReference type="EMBL" id="CCH58036.1"/>
    </source>
</evidence>
<dbReference type="GeneID" id="14492995"/>
<dbReference type="RefSeq" id="XP_004177555.1">
    <property type="nucleotide sequence ID" value="XM_004177507.1"/>
</dbReference>
<organism evidence="2 3">
    <name type="scientific">Henningerozyma blattae (strain ATCC 34711 / CBS 6284 / DSM 70876 / NBRC 10599 / NRRL Y-10934 / UCD 77-7)</name>
    <name type="common">Yeast</name>
    <name type="synonym">Tetrapisispora blattae</name>
    <dbReference type="NCBI Taxonomy" id="1071380"/>
    <lineage>
        <taxon>Eukaryota</taxon>
        <taxon>Fungi</taxon>
        <taxon>Dikarya</taxon>
        <taxon>Ascomycota</taxon>
        <taxon>Saccharomycotina</taxon>
        <taxon>Saccharomycetes</taxon>
        <taxon>Saccharomycetales</taxon>
        <taxon>Saccharomycetaceae</taxon>
        <taxon>Henningerozyma</taxon>
    </lineage>
</organism>
<evidence type="ECO:0000313" key="3">
    <source>
        <dbReference type="Proteomes" id="UP000002866"/>
    </source>
</evidence>
<dbReference type="AlphaFoldDB" id="I2GV84"/>
<protein>
    <submittedName>
        <fullName evidence="2">Uncharacterized protein</fullName>
    </submittedName>
</protein>
<evidence type="ECO:0000256" key="1">
    <source>
        <dbReference type="SAM" id="MobiDB-lite"/>
    </source>
</evidence>
<accession>I2GV84</accession>
<feature type="compositionally biased region" description="Basic and acidic residues" evidence="1">
    <location>
        <begin position="169"/>
        <end position="178"/>
    </location>
</feature>
<keyword evidence="3" id="KW-1185">Reference proteome</keyword>
<dbReference type="InParanoid" id="I2GV84"/>
<reference evidence="2 3" key="1">
    <citation type="journal article" date="2011" name="Proc. Natl. Acad. Sci. U.S.A.">
        <title>Evolutionary erosion of yeast sex chromosomes by mating-type switching accidents.</title>
        <authorList>
            <person name="Gordon J.L."/>
            <person name="Armisen D."/>
            <person name="Proux-Wera E."/>
            <person name="Oheigeartaigh S.S."/>
            <person name="Byrne K.P."/>
            <person name="Wolfe K.H."/>
        </authorList>
    </citation>
    <scope>NUCLEOTIDE SEQUENCE [LARGE SCALE GENOMIC DNA]</scope>
    <source>
        <strain evidence="3">ATCC 34711 / CBS 6284 / DSM 70876 / NBRC 10599 / NRRL Y-10934 / UCD 77-7</strain>
    </source>
</reference>
<feature type="compositionally biased region" description="Basic residues" evidence="1">
    <location>
        <begin position="111"/>
        <end position="125"/>
    </location>
</feature>